<organism evidence="1 2">
    <name type="scientific">Cedecea davisae DSM 4568</name>
    <dbReference type="NCBI Taxonomy" id="566551"/>
    <lineage>
        <taxon>Bacteria</taxon>
        <taxon>Pseudomonadati</taxon>
        <taxon>Pseudomonadota</taxon>
        <taxon>Gammaproteobacteria</taxon>
        <taxon>Enterobacterales</taxon>
        <taxon>Enterobacteriaceae</taxon>
        <taxon>Cedecea</taxon>
    </lineage>
</organism>
<accession>S3IPJ8</accession>
<evidence type="ECO:0000313" key="2">
    <source>
        <dbReference type="Proteomes" id="UP000014585"/>
    </source>
</evidence>
<dbReference type="AlphaFoldDB" id="S3IPJ8"/>
<reference evidence="1 2" key="1">
    <citation type="submission" date="2013-04" db="EMBL/GenBank/DDBJ databases">
        <authorList>
            <person name="Weinstock G."/>
            <person name="Sodergren E."/>
            <person name="Lobos E.A."/>
            <person name="Fulton L."/>
            <person name="Fulton R."/>
            <person name="Courtney L."/>
            <person name="Fronick C."/>
            <person name="O'Laughlin M."/>
            <person name="Godfrey J."/>
            <person name="Wilson R.M."/>
            <person name="Miner T."/>
            <person name="Farmer C."/>
            <person name="Delehaunty K."/>
            <person name="Cordes M."/>
            <person name="Minx P."/>
            <person name="Tomlinson C."/>
            <person name="Chen J."/>
            <person name="Wollam A."/>
            <person name="Pepin K.H."/>
            <person name="Palsikar V.B."/>
            <person name="Zhang X."/>
            <person name="Suruliraj S."/>
            <person name="Perna N.T."/>
            <person name="Plunkett G."/>
            <person name="Warren W."/>
            <person name="Mitreva M."/>
            <person name="Mardis E.R."/>
            <person name="Wilson R.K."/>
        </authorList>
    </citation>
    <scope>NUCLEOTIDE SEQUENCE [LARGE SCALE GENOMIC DNA]</scope>
    <source>
        <strain evidence="1 2">DSM 4568</strain>
    </source>
</reference>
<proteinExistence type="predicted"/>
<dbReference type="EMBL" id="ATDT01000032">
    <property type="protein sequence ID" value="EPF14985.1"/>
    <property type="molecule type" value="Genomic_DNA"/>
</dbReference>
<dbReference type="Proteomes" id="UP000014585">
    <property type="component" value="Unassembled WGS sequence"/>
</dbReference>
<evidence type="ECO:0000313" key="1">
    <source>
        <dbReference type="EMBL" id="EPF14985.1"/>
    </source>
</evidence>
<name>S3IPJ8_9ENTR</name>
<dbReference type="HOGENOM" id="CLU_3181644_0_0_6"/>
<gene>
    <name evidence="1" type="ORF">HMPREF0201_03653</name>
</gene>
<protein>
    <submittedName>
        <fullName evidence="1">Uncharacterized protein</fullName>
    </submittedName>
</protein>
<comment type="caution">
    <text evidence="1">The sequence shown here is derived from an EMBL/GenBank/DDBJ whole genome shotgun (WGS) entry which is preliminary data.</text>
</comment>
<sequence length="46" mass="5429">MQAFKFTLIGYNATNDVVLYQIAKIINSSPKIIFKTYIFYFLSFQK</sequence>